<dbReference type="EMBL" id="CP072788">
    <property type="protein sequence ID" value="QTR01483.1"/>
    <property type="molecule type" value="Genomic_DNA"/>
</dbReference>
<proteinExistence type="predicted"/>
<evidence type="ECO:0000313" key="2">
    <source>
        <dbReference type="Proteomes" id="UP000671828"/>
    </source>
</evidence>
<dbReference type="Proteomes" id="UP000671828">
    <property type="component" value="Chromosome"/>
</dbReference>
<feature type="non-terminal residue" evidence="1">
    <location>
        <position position="113"/>
    </location>
</feature>
<accession>A0A8T8HSH5</accession>
<evidence type="ECO:0000313" key="1">
    <source>
        <dbReference type="EMBL" id="QTR01483.1"/>
    </source>
</evidence>
<dbReference type="AlphaFoldDB" id="A0A8T8HSH5"/>
<reference evidence="1" key="1">
    <citation type="submission" date="2021-04" db="EMBL/GenBank/DDBJ databases">
        <title>Saccharothrix algeriensis WGS.</title>
        <authorList>
            <person name="Stuskova K."/>
            <person name="Hakalova E."/>
            <person name="Tebbal A.B."/>
            <person name="Eichmeier A."/>
        </authorList>
    </citation>
    <scope>NUCLEOTIDE SEQUENCE</scope>
    <source>
        <strain evidence="1">NRRL B-24137</strain>
    </source>
</reference>
<protein>
    <submittedName>
        <fullName evidence="1">Uncharacterized protein</fullName>
    </submittedName>
</protein>
<sequence length="113" mass="12060">MFSTDEHGGILNERVRLVELGEWLRPLGLEVDVRPGEHAVGQGVDAIARVSRASGAARTYAVVIKRAVPSELATALHPHASLPTLVIARSITEQAAGLLRERGIDYVDEAGNA</sequence>
<organism evidence="1 2">
    <name type="scientific">Saccharothrix algeriensis</name>
    <dbReference type="NCBI Taxonomy" id="173560"/>
    <lineage>
        <taxon>Bacteria</taxon>
        <taxon>Bacillati</taxon>
        <taxon>Actinomycetota</taxon>
        <taxon>Actinomycetes</taxon>
        <taxon>Pseudonocardiales</taxon>
        <taxon>Pseudonocardiaceae</taxon>
        <taxon>Saccharothrix</taxon>
    </lineage>
</organism>
<name>A0A8T8HSH5_9PSEU</name>
<gene>
    <name evidence="1" type="ORF">J7S33_19010</name>
</gene>